<dbReference type="FunFam" id="1.10.10.10:FF:000005">
    <property type="entry name" value="Two-component system response regulator"/>
    <property type="match status" value="1"/>
</dbReference>
<evidence type="ECO:0000256" key="3">
    <source>
        <dbReference type="ARBA" id="ARBA00022833"/>
    </source>
</evidence>
<keyword evidence="6 9" id="KW-0238">DNA-binding</keyword>
<dbReference type="GO" id="GO:0000156">
    <property type="term" value="F:phosphorelay response regulator activity"/>
    <property type="evidence" value="ECO:0007669"/>
    <property type="project" value="TreeGrafter"/>
</dbReference>
<dbReference type="EMBL" id="CADIKL010000025">
    <property type="protein sequence ID" value="CAB3797593.1"/>
    <property type="molecule type" value="Genomic_DNA"/>
</dbReference>
<dbReference type="InterPro" id="IPR039420">
    <property type="entry name" value="WalR-like"/>
</dbReference>
<dbReference type="SUPFAM" id="SSF52172">
    <property type="entry name" value="CheY-like"/>
    <property type="match status" value="1"/>
</dbReference>
<dbReference type="GO" id="GO:0005829">
    <property type="term" value="C:cytosol"/>
    <property type="evidence" value="ECO:0007669"/>
    <property type="project" value="TreeGrafter"/>
</dbReference>
<keyword evidence="2 8" id="KW-0597">Phosphoprotein</keyword>
<dbReference type="InterPro" id="IPR036388">
    <property type="entry name" value="WH-like_DNA-bd_sf"/>
</dbReference>
<feature type="domain" description="Response regulatory" evidence="10">
    <location>
        <begin position="2"/>
        <end position="115"/>
    </location>
</feature>
<dbReference type="Gene3D" id="1.10.10.10">
    <property type="entry name" value="Winged helix-like DNA-binding domain superfamily/Winged helix DNA-binding domain"/>
    <property type="match status" value="1"/>
</dbReference>
<dbReference type="SMART" id="SM00448">
    <property type="entry name" value="REC"/>
    <property type="match status" value="1"/>
</dbReference>
<evidence type="ECO:0000256" key="9">
    <source>
        <dbReference type="PROSITE-ProRule" id="PRU01091"/>
    </source>
</evidence>
<evidence type="ECO:0000256" key="5">
    <source>
        <dbReference type="ARBA" id="ARBA00023015"/>
    </source>
</evidence>
<proteinExistence type="predicted"/>
<evidence type="ECO:0000313" key="12">
    <source>
        <dbReference type="EMBL" id="CAB3797593.1"/>
    </source>
</evidence>
<keyword evidence="5" id="KW-0805">Transcription regulation</keyword>
<dbReference type="Proteomes" id="UP000494119">
    <property type="component" value="Unassembled WGS sequence"/>
</dbReference>
<dbReference type="PROSITE" id="PS51755">
    <property type="entry name" value="OMPR_PHOB"/>
    <property type="match status" value="1"/>
</dbReference>
<dbReference type="Pfam" id="PF00486">
    <property type="entry name" value="Trans_reg_C"/>
    <property type="match status" value="1"/>
</dbReference>
<sequence>MKVLVIEDERKVVEYLRSGLSEQGWVVDVAMDGEEGAWMATEYDFDVIVLDVMLPKLDGFGVLRAVRAKKDTPVIMLTARDRVDDRVHGLRDGADDYLTKPFSFLELVERLRALTRRARVQESTLVSVGDLQVDLISRRATRDGVRLDLTAKEFQLLSVLARRRGEILSKTLITELVWDVNFESNANVVETAIKRLRAKLDGPHASKLLHTIRGMGYVLEMREAREDGGQPS</sequence>
<dbReference type="PANTHER" id="PTHR48111:SF76">
    <property type="entry name" value="TWO-COMPONENT RESPONSE REGULATOR"/>
    <property type="match status" value="1"/>
</dbReference>
<dbReference type="PANTHER" id="PTHR48111">
    <property type="entry name" value="REGULATOR OF RPOS"/>
    <property type="match status" value="1"/>
</dbReference>
<dbReference type="SMART" id="SM00862">
    <property type="entry name" value="Trans_reg_C"/>
    <property type="match status" value="1"/>
</dbReference>
<evidence type="ECO:0000259" key="11">
    <source>
        <dbReference type="PROSITE" id="PS51755"/>
    </source>
</evidence>
<dbReference type="InterPro" id="IPR001789">
    <property type="entry name" value="Sig_transdc_resp-reg_receiver"/>
</dbReference>
<name>A0A6J5GBP3_9BURK</name>
<feature type="domain" description="OmpR/PhoB-type" evidence="11">
    <location>
        <begin position="123"/>
        <end position="221"/>
    </location>
</feature>
<keyword evidence="7" id="KW-0804">Transcription</keyword>
<dbReference type="Gene3D" id="3.40.50.2300">
    <property type="match status" value="1"/>
</dbReference>
<protein>
    <submittedName>
        <fullName evidence="12">Transcriptional activator protein CzcR</fullName>
    </submittedName>
</protein>
<dbReference type="GO" id="GO:0000976">
    <property type="term" value="F:transcription cis-regulatory region binding"/>
    <property type="evidence" value="ECO:0007669"/>
    <property type="project" value="TreeGrafter"/>
</dbReference>
<evidence type="ECO:0000256" key="4">
    <source>
        <dbReference type="ARBA" id="ARBA00023012"/>
    </source>
</evidence>
<evidence type="ECO:0000256" key="6">
    <source>
        <dbReference type="ARBA" id="ARBA00023125"/>
    </source>
</evidence>
<evidence type="ECO:0000256" key="2">
    <source>
        <dbReference type="ARBA" id="ARBA00022553"/>
    </source>
</evidence>
<dbReference type="GO" id="GO:0006355">
    <property type="term" value="P:regulation of DNA-templated transcription"/>
    <property type="evidence" value="ECO:0007669"/>
    <property type="project" value="InterPro"/>
</dbReference>
<dbReference type="InterPro" id="IPR006291">
    <property type="entry name" value="CusR-like"/>
</dbReference>
<feature type="modified residue" description="4-aspartylphosphate" evidence="8">
    <location>
        <position position="51"/>
    </location>
</feature>
<keyword evidence="1" id="KW-0104">Cadmium</keyword>
<evidence type="ECO:0000256" key="7">
    <source>
        <dbReference type="ARBA" id="ARBA00023163"/>
    </source>
</evidence>
<organism evidence="12 13">
    <name type="scientific">Paraburkholderia caffeinitolerans</name>
    <dbReference type="NCBI Taxonomy" id="1723730"/>
    <lineage>
        <taxon>Bacteria</taxon>
        <taxon>Pseudomonadati</taxon>
        <taxon>Pseudomonadota</taxon>
        <taxon>Betaproteobacteria</taxon>
        <taxon>Burkholderiales</taxon>
        <taxon>Burkholderiaceae</taxon>
        <taxon>Paraburkholderia</taxon>
    </lineage>
</organism>
<reference evidence="12 13" key="1">
    <citation type="submission" date="2020-04" db="EMBL/GenBank/DDBJ databases">
        <authorList>
            <person name="De Canck E."/>
        </authorList>
    </citation>
    <scope>NUCLEOTIDE SEQUENCE [LARGE SCALE GENOMIC DNA]</scope>
    <source>
        <strain evidence="12 13">LMG 28688</strain>
    </source>
</reference>
<keyword evidence="13" id="KW-1185">Reference proteome</keyword>
<dbReference type="Gene3D" id="6.10.250.690">
    <property type="match status" value="1"/>
</dbReference>
<evidence type="ECO:0000256" key="8">
    <source>
        <dbReference type="PROSITE-ProRule" id="PRU00169"/>
    </source>
</evidence>
<gene>
    <name evidence="12" type="primary">czcR_3</name>
    <name evidence="12" type="ORF">LMG28688_04558</name>
</gene>
<accession>A0A6J5GBP3</accession>
<keyword evidence="3" id="KW-0862">Zinc</keyword>
<dbReference type="InterPro" id="IPR011006">
    <property type="entry name" value="CheY-like_superfamily"/>
</dbReference>
<dbReference type="AlphaFoldDB" id="A0A6J5GBP3"/>
<dbReference type="GO" id="GO:0032993">
    <property type="term" value="C:protein-DNA complex"/>
    <property type="evidence" value="ECO:0007669"/>
    <property type="project" value="TreeGrafter"/>
</dbReference>
<dbReference type="FunFam" id="3.40.50.2300:FF:000001">
    <property type="entry name" value="DNA-binding response regulator PhoB"/>
    <property type="match status" value="1"/>
</dbReference>
<evidence type="ECO:0000313" key="13">
    <source>
        <dbReference type="Proteomes" id="UP000494119"/>
    </source>
</evidence>
<dbReference type="RefSeq" id="WP_175196803.1">
    <property type="nucleotide sequence ID" value="NZ_CADIKL010000025.1"/>
</dbReference>
<dbReference type="NCBIfam" id="TIGR01387">
    <property type="entry name" value="cztR_silR_copR"/>
    <property type="match status" value="1"/>
</dbReference>
<dbReference type="CDD" id="cd19935">
    <property type="entry name" value="REC_OmpR_CusR-like"/>
    <property type="match status" value="1"/>
</dbReference>
<dbReference type="CDD" id="cd00383">
    <property type="entry name" value="trans_reg_C"/>
    <property type="match status" value="1"/>
</dbReference>
<dbReference type="PROSITE" id="PS50110">
    <property type="entry name" value="RESPONSE_REGULATORY"/>
    <property type="match status" value="1"/>
</dbReference>
<evidence type="ECO:0000259" key="10">
    <source>
        <dbReference type="PROSITE" id="PS50110"/>
    </source>
</evidence>
<feature type="DNA-binding region" description="OmpR/PhoB-type" evidence="9">
    <location>
        <begin position="123"/>
        <end position="221"/>
    </location>
</feature>
<keyword evidence="4" id="KW-0902">Two-component regulatory system</keyword>
<dbReference type="InterPro" id="IPR001867">
    <property type="entry name" value="OmpR/PhoB-type_DNA-bd"/>
</dbReference>
<evidence type="ECO:0000256" key="1">
    <source>
        <dbReference type="ARBA" id="ARBA00022539"/>
    </source>
</evidence>
<dbReference type="Pfam" id="PF00072">
    <property type="entry name" value="Response_reg"/>
    <property type="match status" value="1"/>
</dbReference>